<dbReference type="NCBIfam" id="TIGR00360">
    <property type="entry name" value="ComEC_N-term"/>
    <property type="match status" value="1"/>
</dbReference>
<feature type="transmembrane region" description="Helical" evidence="6">
    <location>
        <begin position="238"/>
        <end position="257"/>
    </location>
</feature>
<evidence type="ECO:0000256" key="3">
    <source>
        <dbReference type="ARBA" id="ARBA00022692"/>
    </source>
</evidence>
<evidence type="ECO:0000256" key="4">
    <source>
        <dbReference type="ARBA" id="ARBA00022989"/>
    </source>
</evidence>
<feature type="transmembrane region" description="Helical" evidence="6">
    <location>
        <begin position="278"/>
        <end position="296"/>
    </location>
</feature>
<feature type="transmembrane region" description="Helical" evidence="6">
    <location>
        <begin position="29"/>
        <end position="45"/>
    </location>
</feature>
<sequence length="491" mass="56378">MRTTQISVLLFSLILGIIGSKTIDLIHSIAFLLILVIFLTSWLFLKKATKWPKILLCVSVSLLIPFTQQSDAKISAEQQLILKGHFFKFKGKTGYFKSTETFKKQWIPKNEVCFLEITQQKPPLNSSVEILLEHKKHNNYSYIAYTSSPTTNIKNERIKNLLNDLLGKNITPKAIGLLAPLCWAGHNQHTDTIKNRYRQTGIAHTLAVSGMHVGIVLGFCFFLLQINPKKRYLPWPKALLIMIFLFSFCYIVGDRASVYRAVGMTMIFLFAKISGRQFNLLNALLWTCYLLLIFSPNLLFDLGFQLSSLAVLGIGWLFPPLFRHFKGRITKVLVSIPLVGCCAQVFTLPLILFYFKEVSNWGFLTNYLVSISIPFFFVAGWLMIVISPLSVIAKPLGQWLSYIIEQHERFLEYLAQQPFAMHRIQYFDEMMVLGFWLIALSLIGFWGYRKKWCNWGIALGLVLCLSPYLKHKWNQPLTADSIDIHQIEDDL</sequence>
<dbReference type="InterPro" id="IPR004477">
    <property type="entry name" value="ComEC_N"/>
</dbReference>
<accession>A0ABM7VD61</accession>
<keyword evidence="4 6" id="KW-1133">Transmembrane helix</keyword>
<reference evidence="8 9" key="1">
    <citation type="submission" date="2021-12" db="EMBL/GenBank/DDBJ databases">
        <title>Genome sequencing of bacteria with rrn-lacking chromosome and rrn-plasmid.</title>
        <authorList>
            <person name="Anda M."/>
            <person name="Iwasaki W."/>
        </authorList>
    </citation>
    <scope>NUCLEOTIDE SEQUENCE [LARGE SCALE GENOMIC DNA]</scope>
    <source>
        <strain evidence="8 9">NBRC 101262</strain>
    </source>
</reference>
<evidence type="ECO:0000259" key="7">
    <source>
        <dbReference type="Pfam" id="PF03772"/>
    </source>
</evidence>
<keyword evidence="2" id="KW-1003">Cell membrane</keyword>
<gene>
    <name evidence="8" type="ORF">PEPS_11670</name>
</gene>
<name>A0ABM7VD61_9BACT</name>
<evidence type="ECO:0000256" key="1">
    <source>
        <dbReference type="ARBA" id="ARBA00004651"/>
    </source>
</evidence>
<feature type="transmembrane region" description="Helical" evidence="6">
    <location>
        <begin position="334"/>
        <end position="355"/>
    </location>
</feature>
<evidence type="ECO:0000256" key="2">
    <source>
        <dbReference type="ARBA" id="ARBA00022475"/>
    </source>
</evidence>
<organism evidence="8 9">
    <name type="scientific">Persicobacter psychrovividus</name>
    <dbReference type="NCBI Taxonomy" id="387638"/>
    <lineage>
        <taxon>Bacteria</taxon>
        <taxon>Pseudomonadati</taxon>
        <taxon>Bacteroidota</taxon>
        <taxon>Cytophagia</taxon>
        <taxon>Cytophagales</taxon>
        <taxon>Persicobacteraceae</taxon>
        <taxon>Persicobacter</taxon>
    </lineage>
</organism>
<comment type="subcellular location">
    <subcellularLocation>
        <location evidence="1">Cell membrane</location>
        <topology evidence="1">Multi-pass membrane protein</topology>
    </subcellularLocation>
</comment>
<dbReference type="Proteomes" id="UP001354989">
    <property type="component" value="Chromosome"/>
</dbReference>
<feature type="transmembrane region" description="Helical" evidence="6">
    <location>
        <begin position="426"/>
        <end position="446"/>
    </location>
</feature>
<evidence type="ECO:0000256" key="5">
    <source>
        <dbReference type="ARBA" id="ARBA00023136"/>
    </source>
</evidence>
<feature type="transmembrane region" description="Helical" evidence="6">
    <location>
        <begin position="302"/>
        <end position="322"/>
    </location>
</feature>
<keyword evidence="3 6" id="KW-0812">Transmembrane</keyword>
<protein>
    <recommendedName>
        <fullName evidence="7">ComEC/Rec2-related protein domain-containing protein</fullName>
    </recommendedName>
</protein>
<proteinExistence type="predicted"/>
<evidence type="ECO:0000256" key="6">
    <source>
        <dbReference type="SAM" id="Phobius"/>
    </source>
</evidence>
<feature type="domain" description="ComEC/Rec2-related protein" evidence="7">
    <location>
        <begin position="189"/>
        <end position="446"/>
    </location>
</feature>
<feature type="transmembrane region" description="Helical" evidence="6">
    <location>
        <begin position="452"/>
        <end position="469"/>
    </location>
</feature>
<dbReference type="PANTHER" id="PTHR30619:SF1">
    <property type="entry name" value="RECOMBINATION PROTEIN 2"/>
    <property type="match status" value="1"/>
</dbReference>
<dbReference type="PANTHER" id="PTHR30619">
    <property type="entry name" value="DNA INTERNALIZATION/COMPETENCE PROTEIN COMEC/REC2"/>
    <property type="match status" value="1"/>
</dbReference>
<evidence type="ECO:0000313" key="9">
    <source>
        <dbReference type="Proteomes" id="UP001354989"/>
    </source>
</evidence>
<keyword evidence="5 6" id="KW-0472">Membrane</keyword>
<evidence type="ECO:0000313" key="8">
    <source>
        <dbReference type="EMBL" id="BDC98886.1"/>
    </source>
</evidence>
<dbReference type="InterPro" id="IPR052159">
    <property type="entry name" value="Competence_DNA_uptake"/>
</dbReference>
<keyword evidence="9" id="KW-1185">Reference proteome</keyword>
<dbReference type="Pfam" id="PF03772">
    <property type="entry name" value="Competence"/>
    <property type="match status" value="1"/>
</dbReference>
<feature type="transmembrane region" description="Helical" evidence="6">
    <location>
        <begin position="202"/>
        <end position="226"/>
    </location>
</feature>
<dbReference type="EMBL" id="AP025292">
    <property type="protein sequence ID" value="BDC98886.1"/>
    <property type="molecule type" value="Genomic_DNA"/>
</dbReference>
<feature type="transmembrane region" description="Helical" evidence="6">
    <location>
        <begin position="367"/>
        <end position="392"/>
    </location>
</feature>